<evidence type="ECO:0000313" key="2">
    <source>
        <dbReference type="EMBL" id="OHA31173.1"/>
    </source>
</evidence>
<organism evidence="2 3">
    <name type="scientific">Candidatus Taylorbacteria bacterium RIFCSPLOWO2_01_FULL_44_26</name>
    <dbReference type="NCBI Taxonomy" id="1802318"/>
    <lineage>
        <taxon>Bacteria</taxon>
        <taxon>Candidatus Tayloriibacteriota</taxon>
    </lineage>
</organism>
<evidence type="ECO:0000313" key="3">
    <source>
        <dbReference type="Proteomes" id="UP000176365"/>
    </source>
</evidence>
<dbReference type="EMBL" id="MHRW01000007">
    <property type="protein sequence ID" value="OHA31173.1"/>
    <property type="molecule type" value="Genomic_DNA"/>
</dbReference>
<protein>
    <submittedName>
        <fullName evidence="2">Uncharacterized protein</fullName>
    </submittedName>
</protein>
<name>A0A1G2N560_9BACT</name>
<evidence type="ECO:0000256" key="1">
    <source>
        <dbReference type="SAM" id="MobiDB-lite"/>
    </source>
</evidence>
<reference evidence="2 3" key="1">
    <citation type="journal article" date="2016" name="Nat. Commun.">
        <title>Thousands of microbial genomes shed light on interconnected biogeochemical processes in an aquifer system.</title>
        <authorList>
            <person name="Anantharaman K."/>
            <person name="Brown C.T."/>
            <person name="Hug L.A."/>
            <person name="Sharon I."/>
            <person name="Castelle C.J."/>
            <person name="Probst A.J."/>
            <person name="Thomas B.C."/>
            <person name="Singh A."/>
            <person name="Wilkins M.J."/>
            <person name="Karaoz U."/>
            <person name="Brodie E.L."/>
            <person name="Williams K.H."/>
            <person name="Hubbard S.S."/>
            <person name="Banfield J.F."/>
        </authorList>
    </citation>
    <scope>NUCLEOTIDE SEQUENCE [LARGE SCALE GENOMIC DNA]</scope>
</reference>
<proteinExistence type="predicted"/>
<sequence length="132" mass="15244">MWIRSKSSWYILFYETNLQTETAEKIAEQVNKDIFQVIKNQMQTDTNKKITDIADLERVGNFTIEKEGDEEKSDSSIKRDNYGYTEPLVDHLLSTPVAEPQQKIVRQADDKPITKPPIQAKTGPDPYKEPIE</sequence>
<dbReference type="Proteomes" id="UP000176365">
    <property type="component" value="Unassembled WGS sequence"/>
</dbReference>
<dbReference type="AlphaFoldDB" id="A0A1G2N560"/>
<comment type="caution">
    <text evidence="2">The sequence shown here is derived from an EMBL/GenBank/DDBJ whole genome shotgun (WGS) entry which is preliminary data.</text>
</comment>
<gene>
    <name evidence="2" type="ORF">A3B11_00545</name>
</gene>
<accession>A0A1G2N560</accession>
<feature type="region of interest" description="Disordered" evidence="1">
    <location>
        <begin position="105"/>
        <end position="132"/>
    </location>
</feature>